<comment type="caution">
    <text evidence="2">The sequence shown here is derived from an EMBL/GenBank/DDBJ whole genome shotgun (WGS) entry which is preliminary data.</text>
</comment>
<name>A0ABP7BGV5_9MICO</name>
<dbReference type="EMBL" id="BAAAYV010000009">
    <property type="protein sequence ID" value="GAA3658806.1"/>
    <property type="molecule type" value="Genomic_DNA"/>
</dbReference>
<accession>A0ABP7BGV5</accession>
<protein>
    <recommendedName>
        <fullName evidence="1">DUF7882 domain-containing protein</fullName>
    </recommendedName>
</protein>
<evidence type="ECO:0000313" key="3">
    <source>
        <dbReference type="Proteomes" id="UP001410795"/>
    </source>
</evidence>
<reference evidence="3" key="1">
    <citation type="journal article" date="2019" name="Int. J. Syst. Evol. Microbiol.">
        <title>The Global Catalogue of Microorganisms (GCM) 10K type strain sequencing project: providing services to taxonomists for standard genome sequencing and annotation.</title>
        <authorList>
            <consortium name="The Broad Institute Genomics Platform"/>
            <consortium name="The Broad Institute Genome Sequencing Center for Infectious Disease"/>
            <person name="Wu L."/>
            <person name="Ma J."/>
        </authorList>
    </citation>
    <scope>NUCLEOTIDE SEQUENCE [LARGE SCALE GENOMIC DNA]</scope>
    <source>
        <strain evidence="3">JCM 16546</strain>
    </source>
</reference>
<dbReference type="InterPro" id="IPR057204">
    <property type="entry name" value="DUF7882"/>
</dbReference>
<evidence type="ECO:0000313" key="2">
    <source>
        <dbReference type="EMBL" id="GAA3658806.1"/>
    </source>
</evidence>
<feature type="domain" description="DUF7882" evidence="1">
    <location>
        <begin position="1"/>
        <end position="94"/>
    </location>
</feature>
<organism evidence="2 3">
    <name type="scientific">Microbacterium marinilacus</name>
    <dbReference type="NCBI Taxonomy" id="415209"/>
    <lineage>
        <taxon>Bacteria</taxon>
        <taxon>Bacillati</taxon>
        <taxon>Actinomycetota</taxon>
        <taxon>Actinomycetes</taxon>
        <taxon>Micrococcales</taxon>
        <taxon>Microbacteriaceae</taxon>
        <taxon>Microbacterium</taxon>
    </lineage>
</organism>
<dbReference type="RefSeq" id="WP_221859182.1">
    <property type="nucleotide sequence ID" value="NZ_BAAAYV010000009.1"/>
</dbReference>
<sequence length="109" mass="11961">MGQLFYGSMDEAIEVDDVLLMHAQAVAFTKLRRGESFLMSWKRPSGSGRETIWVQPSIPLRFIWDAEGDVSLDGRLLDELVQAAASMKGMDLSPRAPKLSAVPPIDVAA</sequence>
<gene>
    <name evidence="2" type="ORF">GCM10022202_19240</name>
</gene>
<evidence type="ECO:0000259" key="1">
    <source>
        <dbReference type="Pfam" id="PF25355"/>
    </source>
</evidence>
<keyword evidence="3" id="KW-1185">Reference proteome</keyword>
<dbReference type="Pfam" id="PF25355">
    <property type="entry name" value="DUF7882"/>
    <property type="match status" value="1"/>
</dbReference>
<dbReference type="Proteomes" id="UP001410795">
    <property type="component" value="Unassembled WGS sequence"/>
</dbReference>
<proteinExistence type="predicted"/>